<keyword evidence="4" id="KW-1185">Reference proteome</keyword>
<dbReference type="NCBIfam" id="NF041384">
    <property type="entry name" value="YHS_seleno_dom"/>
    <property type="match status" value="1"/>
</dbReference>
<feature type="domain" description="YHS" evidence="2">
    <location>
        <begin position="49"/>
        <end position="94"/>
    </location>
</feature>
<proteinExistence type="predicted"/>
<evidence type="ECO:0000313" key="4">
    <source>
        <dbReference type="Proteomes" id="UP001431963"/>
    </source>
</evidence>
<evidence type="ECO:0000256" key="1">
    <source>
        <dbReference type="SAM" id="SignalP"/>
    </source>
</evidence>
<dbReference type="InterPro" id="IPR007029">
    <property type="entry name" value="YHS_dom"/>
</dbReference>
<comment type="caution">
    <text evidence="3">The sequence shown here is derived from an EMBL/GenBank/DDBJ whole genome shotgun (WGS) entry which is preliminary data.</text>
</comment>
<name>A0ABU8BWD2_9RHOB</name>
<keyword evidence="1" id="KW-0732">Signal</keyword>
<feature type="signal peptide" evidence="1">
    <location>
        <begin position="1"/>
        <end position="29"/>
    </location>
</feature>
<reference evidence="3" key="1">
    <citation type="submission" date="2024-02" db="EMBL/GenBank/DDBJ databases">
        <title>Genome sequences of strain Gemmobacter sp. JM10B15.</title>
        <authorList>
            <person name="Zhang M."/>
        </authorList>
    </citation>
    <scope>NUCLEOTIDE SEQUENCE</scope>
    <source>
        <strain evidence="3">JM10B15</strain>
    </source>
</reference>
<protein>
    <submittedName>
        <fullName evidence="3">YHS domain-containing (Seleno)protein</fullName>
    </submittedName>
</protein>
<accession>A0ABU8BWD2</accession>
<dbReference type="Pfam" id="PF04945">
    <property type="entry name" value="YHS"/>
    <property type="match status" value="1"/>
</dbReference>
<dbReference type="Proteomes" id="UP001431963">
    <property type="component" value="Unassembled WGS sequence"/>
</dbReference>
<evidence type="ECO:0000259" key="2">
    <source>
        <dbReference type="Pfam" id="PF04945"/>
    </source>
</evidence>
<sequence>MKTTFKGALASLATAAALSVATFAAPVWAEGFDVNVTTTNLALRGVDPVSYFTEGKPVPGEVEINTTHHGATYRFASEANKATFLANPEKYAPQFGGYCAYGLAKGFKFDGDPNVWKIVDDKLYVNLSPKVAELWKADTANLISEADGKWPTLKDVDPAKLNP</sequence>
<dbReference type="RefSeq" id="WP_335423593.1">
    <property type="nucleotide sequence ID" value="NZ_JBALHR010000007.1"/>
</dbReference>
<feature type="chain" id="PRO_5047377646" evidence="1">
    <location>
        <begin position="30"/>
        <end position="163"/>
    </location>
</feature>
<evidence type="ECO:0000313" key="3">
    <source>
        <dbReference type="EMBL" id="MEH7828986.1"/>
    </source>
</evidence>
<organism evidence="3 4">
    <name type="scientific">Gemmobacter denitrificans</name>
    <dbReference type="NCBI Taxonomy" id="3123040"/>
    <lineage>
        <taxon>Bacteria</taxon>
        <taxon>Pseudomonadati</taxon>
        <taxon>Pseudomonadota</taxon>
        <taxon>Alphaproteobacteria</taxon>
        <taxon>Rhodobacterales</taxon>
        <taxon>Paracoccaceae</taxon>
        <taxon>Gemmobacter</taxon>
    </lineage>
</organism>
<dbReference type="EMBL" id="JBALHR010000007">
    <property type="protein sequence ID" value="MEH7828986.1"/>
    <property type="molecule type" value="Genomic_DNA"/>
</dbReference>
<gene>
    <name evidence="3" type="ORF">V6590_12570</name>
</gene>